<feature type="transmembrane region" description="Helical" evidence="1">
    <location>
        <begin position="6"/>
        <end position="25"/>
    </location>
</feature>
<organism evidence="2 3">
    <name type="scientific">Paenibacillus phyllosphaerae</name>
    <dbReference type="NCBI Taxonomy" id="274593"/>
    <lineage>
        <taxon>Bacteria</taxon>
        <taxon>Bacillati</taxon>
        <taxon>Bacillota</taxon>
        <taxon>Bacilli</taxon>
        <taxon>Bacillales</taxon>
        <taxon>Paenibacillaceae</taxon>
        <taxon>Paenibacillus</taxon>
    </lineage>
</organism>
<accession>A0A7W5B011</accession>
<protein>
    <submittedName>
        <fullName evidence="2">Uncharacterized protein</fullName>
    </submittedName>
</protein>
<reference evidence="2 3" key="1">
    <citation type="submission" date="2020-08" db="EMBL/GenBank/DDBJ databases">
        <title>Genomic Encyclopedia of Type Strains, Phase III (KMG-III): the genomes of soil and plant-associated and newly described type strains.</title>
        <authorList>
            <person name="Whitman W."/>
        </authorList>
    </citation>
    <scope>NUCLEOTIDE SEQUENCE [LARGE SCALE GENOMIC DNA]</scope>
    <source>
        <strain evidence="2 3">CECT 5862</strain>
    </source>
</reference>
<keyword evidence="1" id="KW-1133">Transmembrane helix</keyword>
<comment type="caution">
    <text evidence="2">The sequence shown here is derived from an EMBL/GenBank/DDBJ whole genome shotgun (WGS) entry which is preliminary data.</text>
</comment>
<sequence length="35" mass="3765">MLDIVMIVSFILLTLLMAGLTKWAGKVADEGGNRS</sequence>
<dbReference type="EMBL" id="JACHXK010000008">
    <property type="protein sequence ID" value="MBB3111594.1"/>
    <property type="molecule type" value="Genomic_DNA"/>
</dbReference>
<evidence type="ECO:0000256" key="1">
    <source>
        <dbReference type="SAM" id="Phobius"/>
    </source>
</evidence>
<dbReference type="AlphaFoldDB" id="A0A7W5B011"/>
<evidence type="ECO:0000313" key="3">
    <source>
        <dbReference type="Proteomes" id="UP000570361"/>
    </source>
</evidence>
<evidence type="ECO:0000313" key="2">
    <source>
        <dbReference type="EMBL" id="MBB3111594.1"/>
    </source>
</evidence>
<gene>
    <name evidence="2" type="ORF">FHS18_003662</name>
</gene>
<keyword evidence="1" id="KW-0812">Transmembrane</keyword>
<name>A0A7W5B011_9BACL</name>
<keyword evidence="3" id="KW-1185">Reference proteome</keyword>
<dbReference type="Proteomes" id="UP000570361">
    <property type="component" value="Unassembled WGS sequence"/>
</dbReference>
<proteinExistence type="predicted"/>
<keyword evidence="1" id="KW-0472">Membrane</keyword>